<evidence type="ECO:0000313" key="7">
    <source>
        <dbReference type="Proteomes" id="UP001500212"/>
    </source>
</evidence>
<protein>
    <submittedName>
        <fullName evidence="6">Bifunctional 4-hydroxy-2-oxoglutarate aldolase/2-dehydro-3-deoxy-phosphogluconate aldolase</fullName>
    </submittedName>
</protein>
<evidence type="ECO:0000256" key="2">
    <source>
        <dbReference type="ARBA" id="ARBA00006906"/>
    </source>
</evidence>
<keyword evidence="4" id="KW-0456">Lyase</keyword>
<dbReference type="PANTHER" id="PTHR30246">
    <property type="entry name" value="2-KETO-3-DEOXY-6-PHOSPHOGLUCONATE ALDOLASE"/>
    <property type="match status" value="1"/>
</dbReference>
<evidence type="ECO:0000256" key="4">
    <source>
        <dbReference type="ARBA" id="ARBA00023239"/>
    </source>
</evidence>
<dbReference type="InterPro" id="IPR013785">
    <property type="entry name" value="Aldolase_TIM"/>
</dbReference>
<reference evidence="7" key="1">
    <citation type="journal article" date="2019" name="Int. J. Syst. Evol. Microbiol.">
        <title>The Global Catalogue of Microorganisms (GCM) 10K type strain sequencing project: providing services to taxonomists for standard genome sequencing and annotation.</title>
        <authorList>
            <consortium name="The Broad Institute Genomics Platform"/>
            <consortium name="The Broad Institute Genome Sequencing Center for Infectious Disease"/>
            <person name="Wu L."/>
            <person name="Ma J."/>
        </authorList>
    </citation>
    <scope>NUCLEOTIDE SEQUENCE [LARGE SCALE GENOMIC DNA]</scope>
    <source>
        <strain evidence="7">JCM 17938</strain>
    </source>
</reference>
<accession>A0ABP8TH27</accession>
<gene>
    <name evidence="6" type="ORF">GCM10023195_18270</name>
</gene>
<dbReference type="RefSeq" id="WP_345351358.1">
    <property type="nucleotide sequence ID" value="NZ_BAABHJ010000005.1"/>
</dbReference>
<comment type="pathway">
    <text evidence="1">Carbohydrate acid metabolism.</text>
</comment>
<dbReference type="Proteomes" id="UP001500212">
    <property type="component" value="Unassembled WGS sequence"/>
</dbReference>
<evidence type="ECO:0000256" key="5">
    <source>
        <dbReference type="ARBA" id="ARBA00023277"/>
    </source>
</evidence>
<proteinExistence type="inferred from homology"/>
<comment type="caution">
    <text evidence="6">The sequence shown here is derived from an EMBL/GenBank/DDBJ whole genome shotgun (WGS) entry which is preliminary data.</text>
</comment>
<dbReference type="Gene3D" id="3.20.20.70">
    <property type="entry name" value="Aldolase class I"/>
    <property type="match status" value="1"/>
</dbReference>
<name>A0ABP8TH27_9ACTN</name>
<organism evidence="6 7">
    <name type="scientific">Actinoallomurus liliacearum</name>
    <dbReference type="NCBI Taxonomy" id="1080073"/>
    <lineage>
        <taxon>Bacteria</taxon>
        <taxon>Bacillati</taxon>
        <taxon>Actinomycetota</taxon>
        <taxon>Actinomycetes</taxon>
        <taxon>Streptosporangiales</taxon>
        <taxon>Thermomonosporaceae</taxon>
        <taxon>Actinoallomurus</taxon>
    </lineage>
</organism>
<dbReference type="NCBIfam" id="TIGR01182">
    <property type="entry name" value="eda"/>
    <property type="match status" value="1"/>
</dbReference>
<keyword evidence="5" id="KW-0119">Carbohydrate metabolism</keyword>
<dbReference type="PANTHER" id="PTHR30246:SF1">
    <property type="entry name" value="2-DEHYDRO-3-DEOXY-6-PHOSPHOGALACTONATE ALDOLASE-RELATED"/>
    <property type="match status" value="1"/>
</dbReference>
<evidence type="ECO:0000256" key="1">
    <source>
        <dbReference type="ARBA" id="ARBA00004761"/>
    </source>
</evidence>
<keyword evidence="7" id="KW-1185">Reference proteome</keyword>
<comment type="similarity">
    <text evidence="2">Belongs to the KHG/KDPG aldolase family.</text>
</comment>
<sequence>MTTRVGPGPVLLACGVVAIVRGSSGDRTDAVLDTLAAAGVRCLEVTLNTPGALDSLRAARRRLPDDVELGAGTVLTAAQVDAAADAGASFIVAPDARPVVAERAAAHGLGYYPGALTPTEIGAAWELGASAVKVFPAGAFGPGYLRDVRGPFRDVPLLPTGGVGIDVAGDYIRAGAIAVGVGGPLLGDALDGGSLDALTDRARRLVAAVAGARG</sequence>
<evidence type="ECO:0000256" key="3">
    <source>
        <dbReference type="ARBA" id="ARBA00011233"/>
    </source>
</evidence>
<dbReference type="InterPro" id="IPR000887">
    <property type="entry name" value="Aldlse_KDPG_KHG"/>
</dbReference>
<dbReference type="EMBL" id="BAABHJ010000005">
    <property type="protein sequence ID" value="GAA4605280.1"/>
    <property type="molecule type" value="Genomic_DNA"/>
</dbReference>
<dbReference type="CDD" id="cd00452">
    <property type="entry name" value="KDPG_aldolase"/>
    <property type="match status" value="1"/>
</dbReference>
<dbReference type="Pfam" id="PF01081">
    <property type="entry name" value="Aldolase"/>
    <property type="match status" value="1"/>
</dbReference>
<dbReference type="SUPFAM" id="SSF51569">
    <property type="entry name" value="Aldolase"/>
    <property type="match status" value="1"/>
</dbReference>
<evidence type="ECO:0000313" key="6">
    <source>
        <dbReference type="EMBL" id="GAA4605280.1"/>
    </source>
</evidence>
<comment type="subunit">
    <text evidence="3">Homotrimer.</text>
</comment>